<sequence>MFGHGARKSIMQCVVASNFPAAAVQLEKICIDIY</sequence>
<name>A0A0A9C616_ARUDO</name>
<dbReference type="AlphaFoldDB" id="A0A0A9C616"/>
<evidence type="ECO:0000313" key="1">
    <source>
        <dbReference type="EMBL" id="JAD69908.1"/>
    </source>
</evidence>
<dbReference type="EMBL" id="GBRH01227987">
    <property type="protein sequence ID" value="JAD69908.1"/>
    <property type="molecule type" value="Transcribed_RNA"/>
</dbReference>
<organism evidence="1">
    <name type="scientific">Arundo donax</name>
    <name type="common">Giant reed</name>
    <name type="synonym">Donax arundinaceus</name>
    <dbReference type="NCBI Taxonomy" id="35708"/>
    <lineage>
        <taxon>Eukaryota</taxon>
        <taxon>Viridiplantae</taxon>
        <taxon>Streptophyta</taxon>
        <taxon>Embryophyta</taxon>
        <taxon>Tracheophyta</taxon>
        <taxon>Spermatophyta</taxon>
        <taxon>Magnoliopsida</taxon>
        <taxon>Liliopsida</taxon>
        <taxon>Poales</taxon>
        <taxon>Poaceae</taxon>
        <taxon>PACMAD clade</taxon>
        <taxon>Arundinoideae</taxon>
        <taxon>Arundineae</taxon>
        <taxon>Arundo</taxon>
    </lineage>
</organism>
<reference evidence="1" key="1">
    <citation type="submission" date="2014-09" db="EMBL/GenBank/DDBJ databases">
        <authorList>
            <person name="Magalhaes I.L.F."/>
            <person name="Oliveira U."/>
            <person name="Santos F.R."/>
            <person name="Vidigal T.H.D.A."/>
            <person name="Brescovit A.D."/>
            <person name="Santos A.J."/>
        </authorList>
    </citation>
    <scope>NUCLEOTIDE SEQUENCE</scope>
    <source>
        <tissue evidence="1">Shoot tissue taken approximately 20 cm above the soil surface</tissue>
    </source>
</reference>
<proteinExistence type="predicted"/>
<accession>A0A0A9C616</accession>
<reference evidence="1" key="2">
    <citation type="journal article" date="2015" name="Data Brief">
        <title>Shoot transcriptome of the giant reed, Arundo donax.</title>
        <authorList>
            <person name="Barrero R.A."/>
            <person name="Guerrero F.D."/>
            <person name="Moolhuijzen P."/>
            <person name="Goolsby J.A."/>
            <person name="Tidwell J."/>
            <person name="Bellgard S.E."/>
            <person name="Bellgard M.I."/>
        </authorList>
    </citation>
    <scope>NUCLEOTIDE SEQUENCE</scope>
    <source>
        <tissue evidence="1">Shoot tissue taken approximately 20 cm above the soil surface</tissue>
    </source>
</reference>
<protein>
    <submittedName>
        <fullName evidence="1">Uncharacterized protein</fullName>
    </submittedName>
</protein>